<keyword evidence="10" id="KW-1185">Reference proteome</keyword>
<evidence type="ECO:0000256" key="3">
    <source>
        <dbReference type="ARBA" id="ARBA00022475"/>
    </source>
</evidence>
<dbReference type="GO" id="GO:0022857">
    <property type="term" value="F:transmembrane transporter activity"/>
    <property type="evidence" value="ECO:0007669"/>
    <property type="project" value="InterPro"/>
</dbReference>
<evidence type="ECO:0000313" key="9">
    <source>
        <dbReference type="EMBL" id="MCU9612771.1"/>
    </source>
</evidence>
<evidence type="ECO:0000256" key="1">
    <source>
        <dbReference type="ARBA" id="ARBA00004651"/>
    </source>
</evidence>
<evidence type="ECO:0000256" key="2">
    <source>
        <dbReference type="ARBA" id="ARBA00022448"/>
    </source>
</evidence>
<evidence type="ECO:0000256" key="5">
    <source>
        <dbReference type="ARBA" id="ARBA00022989"/>
    </source>
</evidence>
<dbReference type="GO" id="GO:0005886">
    <property type="term" value="C:plasma membrane"/>
    <property type="evidence" value="ECO:0007669"/>
    <property type="project" value="UniProtKB-SubCell"/>
</dbReference>
<feature type="domain" description="Major facilitator superfamily (MFS) profile" evidence="8">
    <location>
        <begin position="1"/>
        <end position="385"/>
    </location>
</feature>
<feature type="transmembrane region" description="Helical" evidence="7">
    <location>
        <begin position="297"/>
        <end position="319"/>
    </location>
</feature>
<keyword evidence="5 7" id="KW-1133">Transmembrane helix</keyword>
<dbReference type="PRINTS" id="PR01035">
    <property type="entry name" value="TCRTETA"/>
</dbReference>
<keyword evidence="3" id="KW-1003">Cell membrane</keyword>
<dbReference type="AlphaFoldDB" id="A0AAE3ISS2"/>
<keyword evidence="4 7" id="KW-0812">Transmembrane</keyword>
<feature type="transmembrane region" description="Helical" evidence="7">
    <location>
        <begin position="340"/>
        <end position="357"/>
    </location>
</feature>
<feature type="transmembrane region" description="Helical" evidence="7">
    <location>
        <begin position="68"/>
        <end position="86"/>
    </location>
</feature>
<feature type="transmembrane region" description="Helical" evidence="7">
    <location>
        <begin position="195"/>
        <end position="219"/>
    </location>
</feature>
<evidence type="ECO:0000313" key="10">
    <source>
        <dbReference type="Proteomes" id="UP001209318"/>
    </source>
</evidence>
<feature type="transmembrane region" description="Helical" evidence="7">
    <location>
        <begin position="7"/>
        <end position="25"/>
    </location>
</feature>
<dbReference type="PANTHER" id="PTHR43414">
    <property type="entry name" value="MULTIDRUG RESISTANCE PROTEIN MDTG"/>
    <property type="match status" value="1"/>
</dbReference>
<feature type="transmembrane region" description="Helical" evidence="7">
    <location>
        <begin position="125"/>
        <end position="147"/>
    </location>
</feature>
<dbReference type="Proteomes" id="UP001209318">
    <property type="component" value="Unassembled WGS sequence"/>
</dbReference>
<evidence type="ECO:0000256" key="7">
    <source>
        <dbReference type="SAM" id="Phobius"/>
    </source>
</evidence>
<dbReference type="RefSeq" id="WP_263072702.1">
    <property type="nucleotide sequence ID" value="NZ_JAOUSF010000002.1"/>
</dbReference>
<feature type="transmembrane region" description="Helical" evidence="7">
    <location>
        <begin position="273"/>
        <end position="291"/>
    </location>
</feature>
<feature type="transmembrane region" description="Helical" evidence="7">
    <location>
        <begin position="92"/>
        <end position="113"/>
    </location>
</feature>
<dbReference type="PANTHER" id="PTHR43414:SF3">
    <property type="entry name" value="LMO2377 PROTEIN"/>
    <property type="match status" value="1"/>
</dbReference>
<accession>A0AAE3ISS2</accession>
<feature type="transmembrane region" description="Helical" evidence="7">
    <location>
        <begin position="363"/>
        <end position="381"/>
    </location>
</feature>
<feature type="transmembrane region" description="Helical" evidence="7">
    <location>
        <begin position="153"/>
        <end position="175"/>
    </location>
</feature>
<dbReference type="InterPro" id="IPR011701">
    <property type="entry name" value="MFS"/>
</dbReference>
<dbReference type="InterPro" id="IPR020846">
    <property type="entry name" value="MFS_dom"/>
</dbReference>
<name>A0AAE3ISS2_9BACI</name>
<evidence type="ECO:0000256" key="6">
    <source>
        <dbReference type="ARBA" id="ARBA00023136"/>
    </source>
</evidence>
<dbReference type="InterPro" id="IPR001958">
    <property type="entry name" value="Tet-R_TetA/multi-R_MdtG-like"/>
</dbReference>
<proteinExistence type="predicted"/>
<reference evidence="9" key="1">
    <citation type="submission" date="2022-10" db="EMBL/GenBank/DDBJ databases">
        <title>Description of Fervidibacillus gen. nov. in the family Fervidibacillaceae fam. nov. with two species, Fervidibacillus albus sp. nov., and Fervidibacillus halotolerans sp. nov., isolated from tidal flat sediments.</title>
        <authorList>
            <person name="Kwon K.K."/>
            <person name="Yang S.-H."/>
        </authorList>
    </citation>
    <scope>NUCLEOTIDE SEQUENCE</scope>
    <source>
        <strain evidence="9">JCM 19140</strain>
    </source>
</reference>
<dbReference type="Pfam" id="PF07690">
    <property type="entry name" value="MFS_1"/>
    <property type="match status" value="1"/>
</dbReference>
<feature type="transmembrane region" description="Helical" evidence="7">
    <location>
        <begin position="37"/>
        <end position="56"/>
    </location>
</feature>
<evidence type="ECO:0000259" key="8">
    <source>
        <dbReference type="PROSITE" id="PS50850"/>
    </source>
</evidence>
<evidence type="ECO:0000256" key="4">
    <source>
        <dbReference type="ARBA" id="ARBA00022692"/>
    </source>
</evidence>
<dbReference type="EMBL" id="JAOUSF010000002">
    <property type="protein sequence ID" value="MCU9612771.1"/>
    <property type="molecule type" value="Genomic_DNA"/>
</dbReference>
<dbReference type="InterPro" id="IPR036259">
    <property type="entry name" value="MFS_trans_sf"/>
</dbReference>
<dbReference type="Gene3D" id="1.20.1250.20">
    <property type="entry name" value="MFS general substrate transporter like domains"/>
    <property type="match status" value="2"/>
</dbReference>
<dbReference type="PROSITE" id="PS50850">
    <property type="entry name" value="MFS"/>
    <property type="match status" value="1"/>
</dbReference>
<feature type="transmembrane region" description="Helical" evidence="7">
    <location>
        <begin position="239"/>
        <end position="261"/>
    </location>
</feature>
<protein>
    <submittedName>
        <fullName evidence="9">MFS transporter</fullName>
    </submittedName>
</protein>
<keyword evidence="6 7" id="KW-0472">Membrane</keyword>
<comment type="subcellular location">
    <subcellularLocation>
        <location evidence="1">Cell membrane</location>
        <topology evidence="1">Multi-pass membrane protein</topology>
    </subcellularLocation>
</comment>
<comment type="caution">
    <text evidence="9">The sequence shown here is derived from an EMBL/GenBank/DDBJ whole genome shotgun (WGS) entry which is preliminary data.</text>
</comment>
<gene>
    <name evidence="9" type="ORF">OEV98_04315</name>
</gene>
<dbReference type="SUPFAM" id="SSF103473">
    <property type="entry name" value="MFS general substrate transporter"/>
    <property type="match status" value="1"/>
</dbReference>
<organism evidence="9 10">
    <name type="scientific">Perspicuibacillus lycopersici</name>
    <dbReference type="NCBI Taxonomy" id="1325689"/>
    <lineage>
        <taxon>Bacteria</taxon>
        <taxon>Bacillati</taxon>
        <taxon>Bacillota</taxon>
        <taxon>Bacilli</taxon>
        <taxon>Bacillales</taxon>
        <taxon>Bacillaceae</taxon>
        <taxon>Perspicuibacillus</taxon>
    </lineage>
</organism>
<sequence>MWVANFLVASSTTMIMPFLSLYIETMGTYSHEYVQQWAGFVFGVTFITAFLFSPIWGRVGDKYGYKPILLITGSGISICIFLMGFMDSVIELFILRFLMGAVTGFIPTSLALISAQTPKKKAGQVLGTLQTGNVTGSLFGPIIGGLLADTFGFQYTFIYTSIAIFIATLFVYFGVKEIKQDKKEAQEKQFNRKEVLSFIFHKRVLLTIMIISLLVQVANFSIQPLLAMYVNELTNTENVAFLAGLAFSATGFGNLLCTRNWGKLGDRIGHEKVIMMLLIGGALIFIPQGFVTSLWQLVILRFLFGMAAGGIIPCMTAYIRQAAPISIQGEVQGYNVSFRFLGNVIGPALGGTISGFIGISSVFFVTSAILFSAFLLLWWSARKDSQTVRHSHLGHIAK</sequence>
<keyword evidence="2" id="KW-0813">Transport</keyword>